<comment type="pathway">
    <text evidence="2">Lipid metabolism; fatty acid biosynthesis.</text>
</comment>
<dbReference type="PANTHER" id="PTHR10556:SF28">
    <property type="entry name" value="VERY-LONG-CHAIN ENOYL-COA REDUCTASE"/>
    <property type="match status" value="1"/>
</dbReference>
<evidence type="ECO:0000256" key="1">
    <source>
        <dbReference type="ARBA" id="ARBA00004477"/>
    </source>
</evidence>
<feature type="transmembrane region" description="Helical" evidence="17">
    <location>
        <begin position="281"/>
        <end position="310"/>
    </location>
</feature>
<comment type="subcellular location">
    <subcellularLocation>
        <location evidence="1">Endoplasmic reticulum membrane</location>
        <topology evidence="1">Multi-pass membrane protein</topology>
    </subcellularLocation>
</comment>
<proteinExistence type="inferred from homology"/>
<comment type="catalytic activity">
    <reaction evidence="15">
        <text>a very-long-chain 2,3-saturated fatty acyl-CoA + NADP(+) = a very-long-chain (2E)-enoyl-CoA + NADPH + H(+)</text>
        <dbReference type="Rhea" id="RHEA:14473"/>
        <dbReference type="ChEBI" id="CHEBI:15378"/>
        <dbReference type="ChEBI" id="CHEBI:57783"/>
        <dbReference type="ChEBI" id="CHEBI:58349"/>
        <dbReference type="ChEBI" id="CHEBI:83724"/>
        <dbReference type="ChEBI" id="CHEBI:83728"/>
        <dbReference type="EC" id="1.3.1.93"/>
    </reaction>
</comment>
<dbReference type="FunFam" id="1.20.120.1630:FF:000010">
    <property type="entry name" value="Steroid alpha reductase family protein"/>
    <property type="match status" value="1"/>
</dbReference>
<comment type="caution">
    <text evidence="19">The sequence shown here is derived from an EMBL/GenBank/DDBJ whole genome shotgun (WGS) entry which is preliminary data.</text>
</comment>
<dbReference type="Gene3D" id="1.20.120.1630">
    <property type="match status" value="1"/>
</dbReference>
<evidence type="ECO:0000256" key="8">
    <source>
        <dbReference type="ARBA" id="ARBA00022832"/>
    </source>
</evidence>
<dbReference type="PANTHER" id="PTHR10556">
    <property type="entry name" value="3-OXO-5-ALPHA-STEROID 4-DEHYDROGENASE"/>
    <property type="match status" value="1"/>
</dbReference>
<keyword evidence="7" id="KW-0256">Endoplasmic reticulum</keyword>
<keyword evidence="14" id="KW-0275">Fatty acid biosynthesis</keyword>
<evidence type="ECO:0000256" key="11">
    <source>
        <dbReference type="ARBA" id="ARBA00023002"/>
    </source>
</evidence>
<accession>A0A179IQD2</accession>
<gene>
    <name evidence="19" type="ORF">LLEC1_03528</name>
</gene>
<evidence type="ECO:0000256" key="3">
    <source>
        <dbReference type="ARBA" id="ARBA00007742"/>
    </source>
</evidence>
<protein>
    <recommendedName>
        <fullName evidence="4">very-long-chain enoyl-CoA reductase</fullName>
        <ecNumber evidence="4">1.3.1.93</ecNumber>
    </recommendedName>
</protein>
<dbReference type="EC" id="1.3.1.93" evidence="4"/>
<evidence type="ECO:0000313" key="19">
    <source>
        <dbReference type="EMBL" id="OAR04062.1"/>
    </source>
</evidence>
<dbReference type="AlphaFoldDB" id="A0A179IQD2"/>
<keyword evidence="6 17" id="KW-0812">Transmembrane</keyword>
<evidence type="ECO:0000256" key="13">
    <source>
        <dbReference type="ARBA" id="ARBA00023136"/>
    </source>
</evidence>
<keyword evidence="11" id="KW-0560">Oxidoreductase</keyword>
<dbReference type="GO" id="GO:0102758">
    <property type="term" value="F:very-long-chain enoyl-CoA reductase activity"/>
    <property type="evidence" value="ECO:0007669"/>
    <property type="project" value="UniProtKB-EC"/>
</dbReference>
<evidence type="ECO:0000256" key="16">
    <source>
        <dbReference type="ARBA" id="ARBA00058640"/>
    </source>
</evidence>
<evidence type="ECO:0000256" key="17">
    <source>
        <dbReference type="SAM" id="Phobius"/>
    </source>
</evidence>
<reference evidence="19 20" key="1">
    <citation type="submission" date="2016-03" db="EMBL/GenBank/DDBJ databases">
        <title>Fine-scale spatial genetic structure of a fungal parasite of coffee scale insects.</title>
        <authorList>
            <person name="Jackson D."/>
            <person name="Zemenick K.A."/>
            <person name="Malloure B."/>
            <person name="Quandt C.A."/>
            <person name="James T.Y."/>
        </authorList>
    </citation>
    <scope>NUCLEOTIDE SEQUENCE [LARGE SCALE GENOMIC DNA]</scope>
    <source>
        <strain evidence="19 20">UM487</strain>
    </source>
</reference>
<dbReference type="Proteomes" id="UP000243081">
    <property type="component" value="Unassembled WGS sequence"/>
</dbReference>
<dbReference type="InterPro" id="IPR039357">
    <property type="entry name" value="SRD5A/TECR"/>
</dbReference>
<evidence type="ECO:0000256" key="14">
    <source>
        <dbReference type="ARBA" id="ARBA00023160"/>
    </source>
</evidence>
<evidence type="ECO:0000256" key="9">
    <source>
        <dbReference type="ARBA" id="ARBA00022857"/>
    </source>
</evidence>
<evidence type="ECO:0000256" key="7">
    <source>
        <dbReference type="ARBA" id="ARBA00022824"/>
    </source>
</evidence>
<dbReference type="EMBL" id="LUKN01000230">
    <property type="protein sequence ID" value="OAR04062.1"/>
    <property type="molecule type" value="Genomic_DNA"/>
</dbReference>
<comment type="similarity">
    <text evidence="3">Belongs to the steroid 5-alpha reductase family.</text>
</comment>
<dbReference type="Pfam" id="PF02544">
    <property type="entry name" value="Steroid_dh"/>
    <property type="match status" value="1"/>
</dbReference>
<evidence type="ECO:0000256" key="4">
    <source>
        <dbReference type="ARBA" id="ARBA00012530"/>
    </source>
</evidence>
<keyword evidence="13 17" id="KW-0472">Membrane</keyword>
<evidence type="ECO:0000256" key="2">
    <source>
        <dbReference type="ARBA" id="ARBA00005194"/>
    </source>
</evidence>
<keyword evidence="10 17" id="KW-1133">Transmembrane helix</keyword>
<evidence type="ECO:0000256" key="5">
    <source>
        <dbReference type="ARBA" id="ARBA00022516"/>
    </source>
</evidence>
<comment type="function">
    <text evidence="16">Catalyzes the last of the four reactions of the long-chain fatty acids elongation cycle. This endoplasmic reticulum-bound enzymatic process, allows the addition of 2 carbons to the chain of long- and very long-chain fatty acids/VLCFAs per cycle. This enzyme reduces the trans-2,3-enoyl-CoA fatty acid intermediate to an acyl-CoA that can be further elongated by entering a new cycle of elongation. Thereby, it participates in the production of VLCFAs of different chain lengths that are involved in multiple biological processes as precursors of membrane lipids and lipid mediators.</text>
</comment>
<evidence type="ECO:0000256" key="15">
    <source>
        <dbReference type="ARBA" id="ARBA00051495"/>
    </source>
</evidence>
<feature type="domain" description="3-oxo-5-alpha-steroid 4-dehydrogenase C-terminal" evidence="18">
    <location>
        <begin position="187"/>
        <end position="337"/>
    </location>
</feature>
<keyword evidence="8" id="KW-0276">Fatty acid metabolism</keyword>
<feature type="transmembrane region" description="Helical" evidence="17">
    <location>
        <begin position="125"/>
        <end position="148"/>
    </location>
</feature>
<keyword evidence="9" id="KW-0521">NADP</keyword>
<sequence length="338" mass="37234">MASSTTLKLTNRCMFLTGPFPLHRCLSSILKADIAAPSAPTTAPKQPIKRLPATVELSAVATVEDVKKAIAKQAGIGDFNRIGLFDTATRKTLKDRKALVADIPAVSDAGEVLVKDLGPQIAWRTVFLIEYFGPILIHAAVVAARPYIFPGGDKPMSSTQWLSFALIMGHFFKREFETAFVHKFSANTMPVANVFKNSFFYWALSGLLCAVSIYWPRSLAARAREPTVDAAGTALFLFGETGNALVHYYLSTLRAPGSTERKIPAGYGFSFVTCPNYMYEILAWVGIIIVSRDWTVALFIAIGGAQMFVWAKGKEKAYRKEFGDKYKKKRFVILPGLL</sequence>
<dbReference type="GO" id="GO:0005789">
    <property type="term" value="C:endoplasmic reticulum membrane"/>
    <property type="evidence" value="ECO:0007669"/>
    <property type="project" value="UniProtKB-SubCell"/>
</dbReference>
<keyword evidence="20" id="KW-1185">Reference proteome</keyword>
<evidence type="ECO:0000256" key="12">
    <source>
        <dbReference type="ARBA" id="ARBA00023098"/>
    </source>
</evidence>
<dbReference type="OrthoDB" id="540503at2759"/>
<organism evidence="19 20">
    <name type="scientific">Cordyceps confragosa</name>
    <name type="common">Lecanicillium lecanii</name>
    <dbReference type="NCBI Taxonomy" id="2714763"/>
    <lineage>
        <taxon>Eukaryota</taxon>
        <taxon>Fungi</taxon>
        <taxon>Dikarya</taxon>
        <taxon>Ascomycota</taxon>
        <taxon>Pezizomycotina</taxon>
        <taxon>Sordariomycetes</taxon>
        <taxon>Hypocreomycetidae</taxon>
        <taxon>Hypocreales</taxon>
        <taxon>Cordycipitaceae</taxon>
        <taxon>Akanthomyces</taxon>
    </lineage>
</organism>
<keyword evidence="12" id="KW-0443">Lipid metabolism</keyword>
<dbReference type="PROSITE" id="PS50244">
    <property type="entry name" value="S5A_REDUCTASE"/>
    <property type="match status" value="1"/>
</dbReference>
<dbReference type="OMA" id="ATMPIFN"/>
<feature type="transmembrane region" description="Helical" evidence="17">
    <location>
        <begin position="199"/>
        <end position="216"/>
    </location>
</feature>
<evidence type="ECO:0000256" key="10">
    <source>
        <dbReference type="ARBA" id="ARBA00022989"/>
    </source>
</evidence>
<evidence type="ECO:0000313" key="20">
    <source>
        <dbReference type="Proteomes" id="UP000243081"/>
    </source>
</evidence>
<evidence type="ECO:0000256" key="6">
    <source>
        <dbReference type="ARBA" id="ARBA00022692"/>
    </source>
</evidence>
<dbReference type="GO" id="GO:0042761">
    <property type="term" value="P:very long-chain fatty acid biosynthetic process"/>
    <property type="evidence" value="ECO:0007669"/>
    <property type="project" value="TreeGrafter"/>
</dbReference>
<evidence type="ECO:0000259" key="18">
    <source>
        <dbReference type="Pfam" id="PF02544"/>
    </source>
</evidence>
<keyword evidence="5" id="KW-0444">Lipid biosynthesis</keyword>
<dbReference type="InterPro" id="IPR001104">
    <property type="entry name" value="3-oxo-5_a-steroid_4-DH_C"/>
</dbReference>
<name>A0A179IQD2_CORDF</name>